<dbReference type="Pfam" id="PF20128">
    <property type="entry name" value="DUF6518"/>
    <property type="match status" value="1"/>
</dbReference>
<feature type="transmembrane region" description="Helical" evidence="1">
    <location>
        <begin position="151"/>
        <end position="172"/>
    </location>
</feature>
<dbReference type="Proteomes" id="UP000573599">
    <property type="component" value="Unassembled WGS sequence"/>
</dbReference>
<keyword evidence="3" id="KW-1185">Reference proteome</keyword>
<organism evidence="2 3">
    <name type="scientific">Pedococcus badiiscoriae</name>
    <dbReference type="NCBI Taxonomy" id="642776"/>
    <lineage>
        <taxon>Bacteria</taxon>
        <taxon>Bacillati</taxon>
        <taxon>Actinomycetota</taxon>
        <taxon>Actinomycetes</taxon>
        <taxon>Micrococcales</taxon>
        <taxon>Intrasporangiaceae</taxon>
        <taxon>Pedococcus</taxon>
    </lineage>
</organism>
<feature type="transmembrane region" description="Helical" evidence="1">
    <location>
        <begin position="124"/>
        <end position="144"/>
    </location>
</feature>
<comment type="caution">
    <text evidence="2">The sequence shown here is derived from an EMBL/GenBank/DDBJ whole genome shotgun (WGS) entry which is preliminary data.</text>
</comment>
<proteinExistence type="predicted"/>
<dbReference type="AlphaFoldDB" id="A0A852WE26"/>
<dbReference type="InterPro" id="IPR045393">
    <property type="entry name" value="DUF6518"/>
</dbReference>
<feature type="transmembrane region" description="Helical" evidence="1">
    <location>
        <begin position="82"/>
        <end position="104"/>
    </location>
</feature>
<feature type="transmembrane region" description="Helical" evidence="1">
    <location>
        <begin position="54"/>
        <end position="75"/>
    </location>
</feature>
<reference evidence="2 3" key="1">
    <citation type="submission" date="2020-07" db="EMBL/GenBank/DDBJ databases">
        <title>Sequencing the genomes of 1000 actinobacteria strains.</title>
        <authorList>
            <person name="Klenk H.-P."/>
        </authorList>
    </citation>
    <scope>NUCLEOTIDE SEQUENCE [LARGE SCALE GENOMIC DNA]</scope>
    <source>
        <strain evidence="2 3">DSM 23987</strain>
    </source>
</reference>
<dbReference type="RefSeq" id="WP_179421373.1">
    <property type="nucleotide sequence ID" value="NZ_JACCAB010000001.1"/>
</dbReference>
<evidence type="ECO:0000313" key="2">
    <source>
        <dbReference type="EMBL" id="NYG06970.1"/>
    </source>
</evidence>
<protein>
    <submittedName>
        <fullName evidence="2">Uncharacterized protein</fullName>
    </submittedName>
</protein>
<accession>A0A852WE26</accession>
<feature type="transmembrane region" description="Helical" evidence="1">
    <location>
        <begin position="25"/>
        <end position="42"/>
    </location>
</feature>
<evidence type="ECO:0000256" key="1">
    <source>
        <dbReference type="SAM" id="Phobius"/>
    </source>
</evidence>
<sequence length="207" mass="21963">MDEPRCLRASTVIMLMCLAGRVKRLAVLEGLVLCGSLLFGAADQYLGSLSAHPWGAYVSGLSAPWLLLPLIVGATQPTAKTAVVMGTATTFAALTGYCLMGLSPLENAHLSVASVWAFLRAGNYRWFVAGAITGPLFGRGGWAWRRGRVRWAIVAVAAFCLEPLLHAVLGSPIPVPEVWQGEVIFGILAAIHVIQRSRARAVPSDGA</sequence>
<keyword evidence="1" id="KW-0812">Transmembrane</keyword>
<dbReference type="EMBL" id="JACCAB010000001">
    <property type="protein sequence ID" value="NYG06970.1"/>
    <property type="molecule type" value="Genomic_DNA"/>
</dbReference>
<gene>
    <name evidence="2" type="ORF">BJ986_001457</name>
</gene>
<keyword evidence="1" id="KW-0472">Membrane</keyword>
<feature type="transmembrane region" description="Helical" evidence="1">
    <location>
        <begin position="178"/>
        <end position="194"/>
    </location>
</feature>
<name>A0A852WE26_9MICO</name>
<evidence type="ECO:0000313" key="3">
    <source>
        <dbReference type="Proteomes" id="UP000573599"/>
    </source>
</evidence>
<keyword evidence="1" id="KW-1133">Transmembrane helix</keyword>